<evidence type="ECO:0000313" key="2">
    <source>
        <dbReference type="EMBL" id="KAF9931583.1"/>
    </source>
</evidence>
<dbReference type="InterPro" id="IPR029060">
    <property type="entry name" value="PIN-like_dom_sf"/>
</dbReference>
<dbReference type="SUPFAM" id="SSF88723">
    <property type="entry name" value="PIN domain-like"/>
    <property type="match status" value="1"/>
</dbReference>
<feature type="non-terminal residue" evidence="2">
    <location>
        <position position="286"/>
    </location>
</feature>
<reference evidence="2" key="1">
    <citation type="journal article" date="2020" name="Fungal Divers.">
        <title>Resolving the Mortierellaceae phylogeny through synthesis of multi-gene phylogenetics and phylogenomics.</title>
        <authorList>
            <person name="Vandepol N."/>
            <person name="Liber J."/>
            <person name="Desiro A."/>
            <person name="Na H."/>
            <person name="Kennedy M."/>
            <person name="Barry K."/>
            <person name="Grigoriev I.V."/>
            <person name="Miller A.N."/>
            <person name="O'Donnell K."/>
            <person name="Stajich J.E."/>
            <person name="Bonito G."/>
        </authorList>
    </citation>
    <scope>NUCLEOTIDE SEQUENCE</scope>
    <source>
        <strain evidence="2">MES-2147</strain>
    </source>
</reference>
<protein>
    <submittedName>
        <fullName evidence="2">Uncharacterized protein</fullName>
    </submittedName>
</protein>
<feature type="compositionally biased region" description="Polar residues" evidence="1">
    <location>
        <begin position="271"/>
        <end position="286"/>
    </location>
</feature>
<accession>A0A9P6IN73</accession>
<organism evidence="2 3">
    <name type="scientific">Modicella reniformis</name>
    <dbReference type="NCBI Taxonomy" id="1440133"/>
    <lineage>
        <taxon>Eukaryota</taxon>
        <taxon>Fungi</taxon>
        <taxon>Fungi incertae sedis</taxon>
        <taxon>Mucoromycota</taxon>
        <taxon>Mortierellomycotina</taxon>
        <taxon>Mortierellomycetes</taxon>
        <taxon>Mortierellales</taxon>
        <taxon>Mortierellaceae</taxon>
        <taxon>Modicella</taxon>
    </lineage>
</organism>
<gene>
    <name evidence="2" type="ORF">BGZ65_004850</name>
</gene>
<comment type="caution">
    <text evidence="2">The sequence shown here is derived from an EMBL/GenBank/DDBJ whole genome shotgun (WGS) entry which is preliminary data.</text>
</comment>
<feature type="compositionally biased region" description="Basic and acidic residues" evidence="1">
    <location>
        <begin position="26"/>
        <end position="35"/>
    </location>
</feature>
<evidence type="ECO:0000313" key="3">
    <source>
        <dbReference type="Proteomes" id="UP000749646"/>
    </source>
</evidence>
<dbReference type="EMBL" id="JAAAHW010010050">
    <property type="protein sequence ID" value="KAF9931583.1"/>
    <property type="molecule type" value="Genomic_DNA"/>
</dbReference>
<dbReference type="OrthoDB" id="2449149at2759"/>
<keyword evidence="3" id="KW-1185">Reference proteome</keyword>
<evidence type="ECO:0000256" key="1">
    <source>
        <dbReference type="SAM" id="MobiDB-lite"/>
    </source>
</evidence>
<feature type="region of interest" description="Disordered" evidence="1">
    <location>
        <begin position="265"/>
        <end position="286"/>
    </location>
</feature>
<dbReference type="AlphaFoldDB" id="A0A9P6IN73"/>
<feature type="region of interest" description="Disordered" evidence="1">
    <location>
        <begin position="13"/>
        <end position="35"/>
    </location>
</feature>
<name>A0A9P6IN73_9FUNG</name>
<dbReference type="Proteomes" id="UP000749646">
    <property type="component" value="Unassembled WGS sequence"/>
</dbReference>
<sequence>YLDKLLSKRMDKGTTTLHWDGQPSEQKPEERRRRQGELDKNLTKLQKDVARAVEKKKAVPARLYQSLNWKVCTCEFQADSHIGQICQAQMEDDEVLVVSGDSNLLVYEGINRITMSVGRRHELTTFQKSDVLSLLDLPSNRHLLLACLLTRNDYNEGIRGLELKRNAAIVRKFDLDLDVQLDQVIAQATEKYLDVIGVRTDKTIKNFKNALTALASLKFKSCNADKNAWYTLRVVQDTSKVPKLQEEVLKYISVEEPRAAKAKAADGKANVITSQSKPSNKPIQLG</sequence>
<proteinExistence type="predicted"/>